<keyword evidence="5" id="KW-1185">Reference proteome</keyword>
<feature type="compositionally biased region" description="Low complexity" evidence="1">
    <location>
        <begin position="209"/>
        <end position="233"/>
    </location>
</feature>
<evidence type="ECO:0000313" key="3">
    <source>
        <dbReference type="EMBL" id="KAA0177023.1"/>
    </source>
</evidence>
<evidence type="ECO:0008006" key="6">
    <source>
        <dbReference type="Google" id="ProtNLM"/>
    </source>
</evidence>
<evidence type="ECO:0000313" key="4">
    <source>
        <dbReference type="Proteomes" id="UP000322899"/>
    </source>
</evidence>
<organism evidence="2 5">
    <name type="scientific">Cafeteria roenbergensis</name>
    <name type="common">Marine flagellate</name>
    <dbReference type="NCBI Taxonomy" id="33653"/>
    <lineage>
        <taxon>Eukaryota</taxon>
        <taxon>Sar</taxon>
        <taxon>Stramenopiles</taxon>
        <taxon>Bigyra</taxon>
        <taxon>Opalozoa</taxon>
        <taxon>Bicosoecida</taxon>
        <taxon>Cafeteriaceae</taxon>
        <taxon>Cafeteria</taxon>
    </lineage>
</organism>
<dbReference type="Proteomes" id="UP000323011">
    <property type="component" value="Unassembled WGS sequence"/>
</dbReference>
<dbReference type="AlphaFoldDB" id="A0A5A8CC82"/>
<evidence type="ECO:0000313" key="2">
    <source>
        <dbReference type="EMBL" id="KAA0149640.1"/>
    </source>
</evidence>
<reference evidence="4 5" key="1">
    <citation type="submission" date="2019-07" db="EMBL/GenBank/DDBJ databases">
        <title>Genomes of Cafeteria roenbergensis.</title>
        <authorList>
            <person name="Fischer M.G."/>
            <person name="Hackl T."/>
            <person name="Roman M."/>
        </authorList>
    </citation>
    <scope>NUCLEOTIDE SEQUENCE [LARGE SCALE GENOMIC DNA]</scope>
    <source>
        <strain evidence="2 5">BVI</strain>
        <strain evidence="3 4">E4-10P</strain>
    </source>
</reference>
<evidence type="ECO:0000313" key="5">
    <source>
        <dbReference type="Proteomes" id="UP000323011"/>
    </source>
</evidence>
<feature type="region of interest" description="Disordered" evidence="1">
    <location>
        <begin position="21"/>
        <end position="59"/>
    </location>
</feature>
<feature type="region of interest" description="Disordered" evidence="1">
    <location>
        <begin position="203"/>
        <end position="270"/>
    </location>
</feature>
<comment type="caution">
    <text evidence="2">The sequence shown here is derived from an EMBL/GenBank/DDBJ whole genome shotgun (WGS) entry which is preliminary data.</text>
</comment>
<evidence type="ECO:0000256" key="1">
    <source>
        <dbReference type="SAM" id="MobiDB-lite"/>
    </source>
</evidence>
<accession>A0A5A8CC82</accession>
<dbReference type="EMBL" id="VLTN01000041">
    <property type="protein sequence ID" value="KAA0149640.1"/>
    <property type="molecule type" value="Genomic_DNA"/>
</dbReference>
<feature type="compositionally biased region" description="Basic residues" evidence="1">
    <location>
        <begin position="21"/>
        <end position="33"/>
    </location>
</feature>
<gene>
    <name evidence="3" type="ORF">FNF27_01353</name>
    <name evidence="2" type="ORF">FNF29_05852</name>
</gene>
<sequence>MNRPRSTHELRNKLLVLCKRWRGPSTGRRRGRRGGSAAAADSREAAAPEAPQPEPEPDGIAAATNEELVEAVLARLHAGKYLGDEEFARWWAEQRVTFRPRPRALVAAEMRFQHAIDEDMVQEALDDAGADDLKACRRVAVKLGRRREGQKLLESLLRKGFTYGVVQATLASMAEEQAQLAGNGVEDYETFEEALARTTAEAEAEAQAEAEAALRGAASGEEAGEAAAMAGDPADGETFEEALARAAAEAEAGEEEAESEGADADSSGRA</sequence>
<dbReference type="Proteomes" id="UP000322899">
    <property type="component" value="Unassembled WGS sequence"/>
</dbReference>
<feature type="compositionally biased region" description="Acidic residues" evidence="1">
    <location>
        <begin position="251"/>
        <end position="263"/>
    </location>
</feature>
<protein>
    <recommendedName>
        <fullName evidence="6">Regulatory protein RecX</fullName>
    </recommendedName>
</protein>
<dbReference type="EMBL" id="VLTO01000005">
    <property type="protein sequence ID" value="KAA0177023.1"/>
    <property type="molecule type" value="Genomic_DNA"/>
</dbReference>
<proteinExistence type="predicted"/>
<name>A0A5A8CC82_CAFRO</name>